<dbReference type="GO" id="GO:0008610">
    <property type="term" value="P:lipid biosynthetic process"/>
    <property type="evidence" value="ECO:0007669"/>
    <property type="project" value="UniProtKB-ARBA"/>
</dbReference>
<dbReference type="GO" id="GO:0009239">
    <property type="term" value="P:enterobactin biosynthetic process"/>
    <property type="evidence" value="ECO:0007669"/>
    <property type="project" value="TreeGrafter"/>
</dbReference>
<dbReference type="PANTHER" id="PTHR45527">
    <property type="entry name" value="NONRIBOSOMAL PEPTIDE SYNTHETASE"/>
    <property type="match status" value="1"/>
</dbReference>
<dbReference type="EMBL" id="WPNZ01000006">
    <property type="protein sequence ID" value="MVO85756.1"/>
    <property type="molecule type" value="Genomic_DNA"/>
</dbReference>
<organism evidence="2 3">
    <name type="scientific">Streptomyces typhae</name>
    <dbReference type="NCBI Taxonomy" id="2681492"/>
    <lineage>
        <taxon>Bacteria</taxon>
        <taxon>Bacillati</taxon>
        <taxon>Actinomycetota</taxon>
        <taxon>Actinomycetes</taxon>
        <taxon>Kitasatosporales</taxon>
        <taxon>Streptomycetaceae</taxon>
        <taxon>Streptomyces</taxon>
    </lineage>
</organism>
<dbReference type="AlphaFoldDB" id="A0A6L6WX90"/>
<comment type="caution">
    <text evidence="2">The sequence shown here is derived from an EMBL/GenBank/DDBJ whole genome shotgun (WGS) entry which is preliminary data.</text>
</comment>
<dbReference type="GO" id="GO:0009366">
    <property type="term" value="C:enterobactin synthetase complex"/>
    <property type="evidence" value="ECO:0007669"/>
    <property type="project" value="TreeGrafter"/>
</dbReference>
<dbReference type="SUPFAM" id="SSF52777">
    <property type="entry name" value="CoA-dependent acyltransferases"/>
    <property type="match status" value="2"/>
</dbReference>
<feature type="domain" description="Condensation" evidence="1">
    <location>
        <begin position="12"/>
        <end position="337"/>
    </location>
</feature>
<dbReference type="GO" id="GO:0031177">
    <property type="term" value="F:phosphopantetheine binding"/>
    <property type="evidence" value="ECO:0007669"/>
    <property type="project" value="TreeGrafter"/>
</dbReference>
<dbReference type="InterPro" id="IPR001242">
    <property type="entry name" value="Condensation_dom"/>
</dbReference>
<dbReference type="Pfam" id="PF00668">
    <property type="entry name" value="Condensation"/>
    <property type="match status" value="1"/>
</dbReference>
<gene>
    <name evidence="2" type="ORF">GPA10_13555</name>
</gene>
<dbReference type="Gene3D" id="3.30.559.30">
    <property type="entry name" value="Nonribosomal peptide synthetase, condensation domain"/>
    <property type="match status" value="1"/>
</dbReference>
<dbReference type="PANTHER" id="PTHR45527:SF1">
    <property type="entry name" value="FATTY ACID SYNTHASE"/>
    <property type="match status" value="1"/>
</dbReference>
<dbReference type="GO" id="GO:0047527">
    <property type="term" value="F:2,3-dihydroxybenzoate-serine ligase activity"/>
    <property type="evidence" value="ECO:0007669"/>
    <property type="project" value="TreeGrafter"/>
</dbReference>
<evidence type="ECO:0000313" key="2">
    <source>
        <dbReference type="EMBL" id="MVO85756.1"/>
    </source>
</evidence>
<dbReference type="InterPro" id="IPR023213">
    <property type="entry name" value="CAT-like_dom_sf"/>
</dbReference>
<keyword evidence="3" id="KW-1185">Reference proteome</keyword>
<name>A0A6L6WX90_9ACTN</name>
<accession>A0A6L6WX90</accession>
<evidence type="ECO:0000313" key="3">
    <source>
        <dbReference type="Proteomes" id="UP000483802"/>
    </source>
</evidence>
<evidence type="ECO:0000259" key="1">
    <source>
        <dbReference type="Pfam" id="PF00668"/>
    </source>
</evidence>
<protein>
    <recommendedName>
        <fullName evidence="1">Condensation domain-containing protein</fullName>
    </recommendedName>
</protein>
<dbReference type="Proteomes" id="UP000483802">
    <property type="component" value="Unassembled WGS sequence"/>
</dbReference>
<dbReference type="GO" id="GO:0043041">
    <property type="term" value="P:amino acid activation for nonribosomal peptide biosynthetic process"/>
    <property type="evidence" value="ECO:0007669"/>
    <property type="project" value="TreeGrafter"/>
</dbReference>
<dbReference type="Gene3D" id="3.30.559.10">
    <property type="entry name" value="Chloramphenicol acetyltransferase-like domain"/>
    <property type="match status" value="1"/>
</dbReference>
<dbReference type="GO" id="GO:0005829">
    <property type="term" value="C:cytosol"/>
    <property type="evidence" value="ECO:0007669"/>
    <property type="project" value="TreeGrafter"/>
</dbReference>
<sequence>MAQSEDFGNPVYCICDYVDIRGPVDPETMRAAHEQVEREAEALRLVIVSDEDADGGHRQFVKDDPAPLPYVDLSTGPAPEAAARAWMEKDAEGPVDPQALCRAALLKIADDHFVLYRRVHHAVVDGYSLALVFNRTAAVYSALARQLPAEGGAFPAFAHLVETETAYRDSRSFPRDRAHWLDTLAGHPEPVGLSGRRGGLAIGRRRTVELAPDRVGHLERAAADLGVTWSDLAVSTIAAYVGKHTGADELLLGLPTGGRLSPQVRNVPGMTMNILPLRLTVDTGLPLGAFTRRVSRTIRNVLLHSRYPTAEISREVLGEGGGRLWGPMVNVMKFDYKLDFGGSAATMRTLSIPLTVDMTVYFFQTSADGTTDVILDAHPELFTAQETDAHLEGILGLLDALGTARPETAVRDLFPRPAPVAAD</sequence>
<reference evidence="2 3" key="1">
    <citation type="submission" date="2019-11" db="EMBL/GenBank/DDBJ databases">
        <title>Streptomyces typhae sp. nov., a novel endophytic actinomycete isolated from the root of cattail pollen (Typha angustifolia L.).</title>
        <authorList>
            <person name="Peng C."/>
        </authorList>
    </citation>
    <scope>NUCLEOTIDE SEQUENCE [LARGE SCALE GENOMIC DNA]</scope>
    <source>
        <strain evidence="3">p1417</strain>
    </source>
</reference>
<proteinExistence type="predicted"/>